<dbReference type="Proteomes" id="UP000092445">
    <property type="component" value="Unassembled WGS sequence"/>
</dbReference>
<keyword evidence="2" id="KW-1185">Reference proteome</keyword>
<evidence type="ECO:0000313" key="1">
    <source>
        <dbReference type="EnsemblMetazoa" id="GPAI040710-PA"/>
    </source>
</evidence>
<reference evidence="2" key="1">
    <citation type="submission" date="2014-03" db="EMBL/GenBank/DDBJ databases">
        <authorList>
            <person name="Aksoy S."/>
            <person name="Warren W."/>
            <person name="Wilson R.K."/>
        </authorList>
    </citation>
    <scope>NUCLEOTIDE SEQUENCE [LARGE SCALE GENOMIC DNA]</scope>
    <source>
        <strain evidence="2">IAEA</strain>
    </source>
</reference>
<accession>A0A1B0AC16</accession>
<sequence length="71" mass="8515">MRLKKAGMKVKRRRWLTCDQKRRINKREINQEFIVLALPSSSPSPDYITFERTINTKKKKVEPQEIIVEEN</sequence>
<name>A0A1B0AC16_GLOPL</name>
<dbReference type="VEuPathDB" id="VectorBase:GPAI040710"/>
<proteinExistence type="predicted"/>
<reference evidence="1" key="2">
    <citation type="submission" date="2020-05" db="UniProtKB">
        <authorList>
            <consortium name="EnsemblMetazoa"/>
        </authorList>
    </citation>
    <scope>IDENTIFICATION</scope>
    <source>
        <strain evidence="1">IAEA</strain>
    </source>
</reference>
<dbReference type="AlphaFoldDB" id="A0A1B0AC16"/>
<organism evidence="1 2">
    <name type="scientific">Glossina pallidipes</name>
    <name type="common">Tsetse fly</name>
    <dbReference type="NCBI Taxonomy" id="7398"/>
    <lineage>
        <taxon>Eukaryota</taxon>
        <taxon>Metazoa</taxon>
        <taxon>Ecdysozoa</taxon>
        <taxon>Arthropoda</taxon>
        <taxon>Hexapoda</taxon>
        <taxon>Insecta</taxon>
        <taxon>Pterygota</taxon>
        <taxon>Neoptera</taxon>
        <taxon>Endopterygota</taxon>
        <taxon>Diptera</taxon>
        <taxon>Brachycera</taxon>
        <taxon>Muscomorpha</taxon>
        <taxon>Hippoboscoidea</taxon>
        <taxon>Glossinidae</taxon>
        <taxon>Glossina</taxon>
    </lineage>
</organism>
<dbReference type="EnsemblMetazoa" id="GPAI040710-RA">
    <property type="protein sequence ID" value="GPAI040710-PA"/>
    <property type="gene ID" value="GPAI040710"/>
</dbReference>
<protein>
    <submittedName>
        <fullName evidence="1">Uncharacterized protein</fullName>
    </submittedName>
</protein>
<evidence type="ECO:0000313" key="2">
    <source>
        <dbReference type="Proteomes" id="UP000092445"/>
    </source>
</evidence>